<dbReference type="RefSeq" id="WP_169405287.1">
    <property type="nucleotide sequence ID" value="NZ_JAADJU010000015.1"/>
</dbReference>
<evidence type="ECO:0000313" key="2">
    <source>
        <dbReference type="Proteomes" id="UP000585363"/>
    </source>
</evidence>
<dbReference type="EMBL" id="JAADJU010000015">
    <property type="protein sequence ID" value="NMP29579.1"/>
    <property type="molecule type" value="Genomic_DNA"/>
</dbReference>
<dbReference type="InterPro" id="IPR052947">
    <property type="entry name" value="T6SS_Hcp1_domain"/>
</dbReference>
<organism evidence="1 2">
    <name type="scientific">Rouxiella aceris</name>
    <dbReference type="NCBI Taxonomy" id="2703884"/>
    <lineage>
        <taxon>Bacteria</taxon>
        <taxon>Pseudomonadati</taxon>
        <taxon>Pseudomonadota</taxon>
        <taxon>Gammaproteobacteria</taxon>
        <taxon>Enterobacterales</taxon>
        <taxon>Yersiniaceae</taxon>
        <taxon>Rouxiella</taxon>
    </lineage>
</organism>
<proteinExistence type="predicted"/>
<evidence type="ECO:0000313" key="1">
    <source>
        <dbReference type="EMBL" id="NMP29579.1"/>
    </source>
</evidence>
<dbReference type="PANTHER" id="PTHR34319:SF6">
    <property type="entry name" value="MAJOR EXPORTED PROTEIN"/>
    <property type="match status" value="1"/>
</dbReference>
<dbReference type="InterPro" id="IPR036624">
    <property type="entry name" value="Hcp1-lik_sf"/>
</dbReference>
<accession>A0A848MR93</accession>
<dbReference type="AlphaFoldDB" id="A0A848MR93"/>
<gene>
    <name evidence="1" type="primary">hcp</name>
    <name evidence="1" type="ORF">GW590_22270</name>
</gene>
<reference evidence="1 2" key="1">
    <citation type="submission" date="2020-01" db="EMBL/GenBank/DDBJ databases">
        <authorList>
            <person name="Lee S.D."/>
        </authorList>
    </citation>
    <scope>NUCLEOTIDE SEQUENCE [LARGE SCALE GENOMIC DNA]</scope>
    <source>
        <strain evidence="1 2">SAP-1</strain>
    </source>
</reference>
<name>A0A848MR93_9GAMM</name>
<protein>
    <submittedName>
        <fullName evidence="1">Type VI secretion system tube protein Hcp</fullName>
    </submittedName>
</protein>
<dbReference type="Pfam" id="PF05638">
    <property type="entry name" value="T6SS_HCP"/>
    <property type="match status" value="1"/>
</dbReference>
<dbReference type="Gene3D" id="2.30.110.20">
    <property type="entry name" value="Hcp1-like"/>
    <property type="match status" value="1"/>
</dbReference>
<sequence>MAIPVYLWLYNHSGALIKGDVDIEGREGSIEVLELMHTVEQTIDNANGKITAKRQHSGYAFEKEIDTTSPYLYRALTSGESFSKAVFKFYQINHAGEEQEYFRTTLDQVKVSDIESFFAIQEDNNISHNHHEYIDLAFSSITWHYLDGNITHTDQWNKRT</sequence>
<keyword evidence="2" id="KW-1185">Reference proteome</keyword>
<dbReference type="Proteomes" id="UP000585363">
    <property type="component" value="Unassembled WGS sequence"/>
</dbReference>
<comment type="caution">
    <text evidence="1">The sequence shown here is derived from an EMBL/GenBank/DDBJ whole genome shotgun (WGS) entry which is preliminary data.</text>
</comment>
<dbReference type="SUPFAM" id="SSF141452">
    <property type="entry name" value="Hcp1-like"/>
    <property type="match status" value="1"/>
</dbReference>
<dbReference type="PANTHER" id="PTHR34319">
    <property type="entry name" value="MAJOR EXPORTED PROTEIN"/>
    <property type="match status" value="1"/>
</dbReference>
<reference evidence="1 2" key="2">
    <citation type="submission" date="2020-06" db="EMBL/GenBank/DDBJ databases">
        <title>Polyphasic characterization of a Rahnella strain isolated from tree sap.</title>
        <authorList>
            <person name="Kim I.S."/>
        </authorList>
    </citation>
    <scope>NUCLEOTIDE SEQUENCE [LARGE SCALE GENOMIC DNA]</scope>
    <source>
        <strain evidence="1 2">SAP-1</strain>
    </source>
</reference>
<dbReference type="InterPro" id="IPR008514">
    <property type="entry name" value="T6SS_Hcp"/>
</dbReference>
<dbReference type="NCBIfam" id="TIGR03344">
    <property type="entry name" value="VI_effect_Hcp1"/>
    <property type="match status" value="1"/>
</dbReference>